<dbReference type="RefSeq" id="WP_149598510.1">
    <property type="nucleotide sequence ID" value="NZ_VTUU01000001.1"/>
</dbReference>
<reference evidence="1 2" key="1">
    <citation type="submission" date="2019-08" db="EMBL/GenBank/DDBJ databases">
        <title>Marinobacter ZYF650 sp. nov., a marine bacterium isolated from seawater of the Mariana trench.</title>
        <authorList>
            <person name="Ahmad W."/>
        </authorList>
    </citation>
    <scope>NUCLEOTIDE SEQUENCE [LARGE SCALE GENOMIC DNA]</scope>
    <source>
        <strain evidence="1 2">ZYF650</strain>
    </source>
</reference>
<dbReference type="Proteomes" id="UP000323161">
    <property type="component" value="Unassembled WGS sequence"/>
</dbReference>
<comment type="caution">
    <text evidence="1">The sequence shown here is derived from an EMBL/GenBank/DDBJ whole genome shotgun (WGS) entry which is preliminary data.</text>
</comment>
<dbReference type="AlphaFoldDB" id="A0A5B0VPE0"/>
<organism evidence="1 2">
    <name type="scientific">Marinobacter salinexigens</name>
    <dbReference type="NCBI Taxonomy" id="2919747"/>
    <lineage>
        <taxon>Bacteria</taxon>
        <taxon>Pseudomonadati</taxon>
        <taxon>Pseudomonadota</taxon>
        <taxon>Gammaproteobacteria</taxon>
        <taxon>Pseudomonadales</taxon>
        <taxon>Marinobacteraceae</taxon>
        <taxon>Marinobacter</taxon>
    </lineage>
</organism>
<name>A0A5B0VPE0_9GAMM</name>
<gene>
    <name evidence="1" type="ORF">FWJ25_01680</name>
</gene>
<evidence type="ECO:0000313" key="1">
    <source>
        <dbReference type="EMBL" id="KAA1175871.1"/>
    </source>
</evidence>
<dbReference type="EMBL" id="VTUU01000001">
    <property type="protein sequence ID" value="KAA1175871.1"/>
    <property type="molecule type" value="Genomic_DNA"/>
</dbReference>
<proteinExistence type="predicted"/>
<accession>A0A5B0VPE0</accession>
<sequence length="73" mass="8423">MKNKPATQQEDYFLNIKEGEIADLHDGKEPIPLYKLWLEGKLTSPGAAQQGYWAYQAYLETMAEHQPQPEDEE</sequence>
<keyword evidence="2" id="KW-1185">Reference proteome</keyword>
<protein>
    <submittedName>
        <fullName evidence="1">Uncharacterized protein</fullName>
    </submittedName>
</protein>
<evidence type="ECO:0000313" key="2">
    <source>
        <dbReference type="Proteomes" id="UP000323161"/>
    </source>
</evidence>